<keyword evidence="2 5" id="KW-0812">Transmembrane</keyword>
<accession>A0A6L9QX26</accession>
<evidence type="ECO:0000256" key="2">
    <source>
        <dbReference type="ARBA" id="ARBA00022692"/>
    </source>
</evidence>
<protein>
    <submittedName>
        <fullName evidence="7">MMPL family transporter</fullName>
    </submittedName>
</protein>
<keyword evidence="4 5" id="KW-0472">Membrane</keyword>
<feature type="transmembrane region" description="Helical" evidence="5">
    <location>
        <begin position="46"/>
        <end position="63"/>
    </location>
</feature>
<feature type="non-terminal residue" evidence="7">
    <location>
        <position position="1"/>
    </location>
</feature>
<comment type="caution">
    <text evidence="7">The sequence shown here is derived from an EMBL/GenBank/DDBJ whole genome shotgun (WGS) entry which is preliminary data.</text>
</comment>
<evidence type="ECO:0000259" key="6">
    <source>
        <dbReference type="Pfam" id="PF03176"/>
    </source>
</evidence>
<dbReference type="Pfam" id="PF03176">
    <property type="entry name" value="MMPL"/>
    <property type="match status" value="1"/>
</dbReference>
<evidence type="ECO:0000256" key="5">
    <source>
        <dbReference type="SAM" id="Phobius"/>
    </source>
</evidence>
<evidence type="ECO:0000313" key="8">
    <source>
        <dbReference type="Proteomes" id="UP000475532"/>
    </source>
</evidence>
<evidence type="ECO:0000313" key="7">
    <source>
        <dbReference type="EMBL" id="NEA30037.1"/>
    </source>
</evidence>
<feature type="non-terminal residue" evidence="7">
    <location>
        <position position="86"/>
    </location>
</feature>
<dbReference type="Proteomes" id="UP000475532">
    <property type="component" value="Unassembled WGS sequence"/>
</dbReference>
<gene>
    <name evidence="7" type="ORF">G3I70_47200</name>
</gene>
<sequence length="86" mass="8549">AGDDTVGTAVERLRAAVADPGPGGLRALVTGEAALDADNDGGDVDGPLLLTSMAIVAVLLLLTYRSPVLWLAPLLAAGLAVMVARG</sequence>
<evidence type="ECO:0000256" key="4">
    <source>
        <dbReference type="ARBA" id="ARBA00023136"/>
    </source>
</evidence>
<evidence type="ECO:0000256" key="3">
    <source>
        <dbReference type="ARBA" id="ARBA00022989"/>
    </source>
</evidence>
<reference evidence="7 8" key="1">
    <citation type="submission" date="2020-01" db="EMBL/GenBank/DDBJ databases">
        <title>Insect and environment-associated Actinomycetes.</title>
        <authorList>
            <person name="Currrie C."/>
            <person name="Chevrette M."/>
            <person name="Carlson C."/>
            <person name="Stubbendieck R."/>
            <person name="Wendt-Pienkowski E."/>
        </authorList>
    </citation>
    <scope>NUCLEOTIDE SEQUENCE [LARGE SCALE GENOMIC DNA]</scope>
    <source>
        <strain evidence="7 8">SID10258</strain>
    </source>
</reference>
<dbReference type="AlphaFoldDB" id="A0A6L9QX26"/>
<keyword evidence="3 5" id="KW-1133">Transmembrane helix</keyword>
<dbReference type="RefSeq" id="WP_163064693.1">
    <property type="nucleotide sequence ID" value="NZ_JAAGLI010001264.1"/>
</dbReference>
<dbReference type="GO" id="GO:0016020">
    <property type="term" value="C:membrane"/>
    <property type="evidence" value="ECO:0007669"/>
    <property type="project" value="UniProtKB-SubCell"/>
</dbReference>
<name>A0A6L9QX26_9ACTN</name>
<comment type="subcellular location">
    <subcellularLocation>
        <location evidence="1">Membrane</location>
        <topology evidence="1">Multi-pass membrane protein</topology>
    </subcellularLocation>
</comment>
<feature type="domain" description="Membrane transport protein MMPL" evidence="6">
    <location>
        <begin position="7"/>
        <end position="86"/>
    </location>
</feature>
<proteinExistence type="predicted"/>
<dbReference type="SUPFAM" id="SSF82866">
    <property type="entry name" value="Multidrug efflux transporter AcrB transmembrane domain"/>
    <property type="match status" value="1"/>
</dbReference>
<dbReference type="EMBL" id="JAAGLI010001264">
    <property type="protein sequence ID" value="NEA30037.1"/>
    <property type="molecule type" value="Genomic_DNA"/>
</dbReference>
<organism evidence="7 8">
    <name type="scientific">Actinomadura bangladeshensis</name>
    <dbReference type="NCBI Taxonomy" id="453573"/>
    <lineage>
        <taxon>Bacteria</taxon>
        <taxon>Bacillati</taxon>
        <taxon>Actinomycetota</taxon>
        <taxon>Actinomycetes</taxon>
        <taxon>Streptosporangiales</taxon>
        <taxon>Thermomonosporaceae</taxon>
        <taxon>Actinomadura</taxon>
    </lineage>
</organism>
<dbReference type="InterPro" id="IPR004869">
    <property type="entry name" value="MMPL_dom"/>
</dbReference>
<feature type="transmembrane region" description="Helical" evidence="5">
    <location>
        <begin position="68"/>
        <end position="84"/>
    </location>
</feature>
<evidence type="ECO:0000256" key="1">
    <source>
        <dbReference type="ARBA" id="ARBA00004141"/>
    </source>
</evidence>